<evidence type="ECO:0000313" key="2">
    <source>
        <dbReference type="Proteomes" id="UP000178249"/>
    </source>
</evidence>
<accession>A0A1F6C543</accession>
<comment type="caution">
    <text evidence="1">The sequence shown here is derived from an EMBL/GenBank/DDBJ whole genome shotgun (WGS) entry which is preliminary data.</text>
</comment>
<gene>
    <name evidence="1" type="ORF">A2841_02775</name>
</gene>
<dbReference type="Proteomes" id="UP000178249">
    <property type="component" value="Unassembled WGS sequence"/>
</dbReference>
<organism evidence="1 2">
    <name type="scientific">Candidatus Kaiserbacteria bacterium RIFCSPHIGHO2_01_FULL_48_10</name>
    <dbReference type="NCBI Taxonomy" id="1798476"/>
    <lineage>
        <taxon>Bacteria</taxon>
        <taxon>Candidatus Kaiseribacteriota</taxon>
    </lineage>
</organism>
<protein>
    <submittedName>
        <fullName evidence="1">Uncharacterized protein</fullName>
    </submittedName>
</protein>
<sequence length="73" mass="8626">MSREALQIDSEHKTNSSLARLIARIHHPSSVLSQQERENFQAFLGDMDSDDEIRAAMIVLNKEIYRRRRMQKR</sequence>
<dbReference type="AlphaFoldDB" id="A0A1F6C543"/>
<reference evidence="1 2" key="1">
    <citation type="journal article" date="2016" name="Nat. Commun.">
        <title>Thousands of microbial genomes shed light on interconnected biogeochemical processes in an aquifer system.</title>
        <authorList>
            <person name="Anantharaman K."/>
            <person name="Brown C.T."/>
            <person name="Hug L.A."/>
            <person name="Sharon I."/>
            <person name="Castelle C.J."/>
            <person name="Probst A.J."/>
            <person name="Thomas B.C."/>
            <person name="Singh A."/>
            <person name="Wilkins M.J."/>
            <person name="Karaoz U."/>
            <person name="Brodie E.L."/>
            <person name="Williams K.H."/>
            <person name="Hubbard S.S."/>
            <person name="Banfield J.F."/>
        </authorList>
    </citation>
    <scope>NUCLEOTIDE SEQUENCE [LARGE SCALE GENOMIC DNA]</scope>
</reference>
<evidence type="ECO:0000313" key="1">
    <source>
        <dbReference type="EMBL" id="OGG44279.1"/>
    </source>
</evidence>
<proteinExistence type="predicted"/>
<name>A0A1F6C543_9BACT</name>
<dbReference type="EMBL" id="MFKP01000014">
    <property type="protein sequence ID" value="OGG44279.1"/>
    <property type="molecule type" value="Genomic_DNA"/>
</dbReference>